<accession>A0A517YII3</accession>
<dbReference type="RefSeq" id="WP_145094795.1">
    <property type="nucleotide sequence ID" value="NZ_CP036274.1"/>
</dbReference>
<evidence type="ECO:0000256" key="5">
    <source>
        <dbReference type="ARBA" id="ARBA00022801"/>
    </source>
</evidence>
<keyword evidence="4 7" id="KW-0255">Endonuclease</keyword>
<name>A0A517YII3_9BACT</name>
<keyword evidence="7" id="KW-0963">Cytoplasm</keyword>
<comment type="similarity">
    <text evidence="1 7">Belongs to the endoribonuclease YbeY family.</text>
</comment>
<evidence type="ECO:0000256" key="7">
    <source>
        <dbReference type="HAMAP-Rule" id="MF_00009"/>
    </source>
</evidence>
<evidence type="ECO:0000313" key="8">
    <source>
        <dbReference type="EMBL" id="QDU30022.1"/>
    </source>
</evidence>
<dbReference type="GO" id="GO:0004521">
    <property type="term" value="F:RNA endonuclease activity"/>
    <property type="evidence" value="ECO:0007669"/>
    <property type="project" value="UniProtKB-UniRule"/>
</dbReference>
<evidence type="ECO:0000256" key="1">
    <source>
        <dbReference type="ARBA" id="ARBA00010875"/>
    </source>
</evidence>
<keyword evidence="3 7" id="KW-0479">Metal-binding</keyword>
<dbReference type="AlphaFoldDB" id="A0A517YII3"/>
<dbReference type="GO" id="GO:0008270">
    <property type="term" value="F:zinc ion binding"/>
    <property type="evidence" value="ECO:0007669"/>
    <property type="project" value="UniProtKB-UniRule"/>
</dbReference>
<dbReference type="GO" id="GO:0004222">
    <property type="term" value="F:metalloendopeptidase activity"/>
    <property type="evidence" value="ECO:0007669"/>
    <property type="project" value="InterPro"/>
</dbReference>
<proteinExistence type="inferred from homology"/>
<keyword evidence="2 7" id="KW-0540">Nuclease</keyword>
<dbReference type="Proteomes" id="UP000315017">
    <property type="component" value="Chromosome"/>
</dbReference>
<protein>
    <recommendedName>
        <fullName evidence="7">Endoribonuclease YbeY</fullName>
        <ecNumber evidence="7">3.1.-.-</ecNumber>
    </recommendedName>
</protein>
<dbReference type="InterPro" id="IPR020549">
    <property type="entry name" value="YbeY_CS"/>
</dbReference>
<keyword evidence="6 7" id="KW-0862">Zinc</keyword>
<keyword evidence="5 7" id="KW-0378">Hydrolase</keyword>
<feature type="binding site" evidence="7">
    <location>
        <position position="120"/>
    </location>
    <ligand>
        <name>Zn(2+)</name>
        <dbReference type="ChEBI" id="CHEBI:29105"/>
        <note>catalytic</note>
    </ligand>
</feature>
<reference evidence="8 9" key="1">
    <citation type="submission" date="2019-02" db="EMBL/GenBank/DDBJ databases">
        <title>Deep-cultivation of Planctomycetes and their phenomic and genomic characterization uncovers novel biology.</title>
        <authorList>
            <person name="Wiegand S."/>
            <person name="Jogler M."/>
            <person name="Boedeker C."/>
            <person name="Pinto D."/>
            <person name="Vollmers J."/>
            <person name="Rivas-Marin E."/>
            <person name="Kohn T."/>
            <person name="Peeters S.H."/>
            <person name="Heuer A."/>
            <person name="Rast P."/>
            <person name="Oberbeckmann S."/>
            <person name="Bunk B."/>
            <person name="Jeske O."/>
            <person name="Meyerdierks A."/>
            <person name="Storesund J.E."/>
            <person name="Kallscheuer N."/>
            <person name="Luecker S."/>
            <person name="Lage O.M."/>
            <person name="Pohl T."/>
            <person name="Merkel B.J."/>
            <person name="Hornburger P."/>
            <person name="Mueller R.-W."/>
            <person name="Bruemmer F."/>
            <person name="Labrenz M."/>
            <person name="Spormann A.M."/>
            <person name="Op den Camp H."/>
            <person name="Overmann J."/>
            <person name="Amann R."/>
            <person name="Jetten M.S.M."/>
            <person name="Mascher T."/>
            <person name="Medema M.H."/>
            <person name="Devos D.P."/>
            <person name="Kaster A.-K."/>
            <person name="Ovreas L."/>
            <person name="Rohde M."/>
            <person name="Galperin M.Y."/>
            <person name="Jogler C."/>
        </authorList>
    </citation>
    <scope>NUCLEOTIDE SEQUENCE [LARGE SCALE GENOMIC DNA]</scope>
    <source>
        <strain evidence="8 9">ETA_A8</strain>
    </source>
</reference>
<dbReference type="Pfam" id="PF02130">
    <property type="entry name" value="YbeY"/>
    <property type="match status" value="1"/>
</dbReference>
<sequence length="153" mass="17425">MPVKVTTLKLRIDIADEQETHTVNYDRLIAAVKLIFADAGYVRGEVSIAIVTDEAMHDLNRQYLQHDYPTDVLSFVLEEDSDRLDGQLIVSADYASREAPTFGWTTDDELLLYTIHGALHLVGYDDLEPELKAEMREQEKRYLAKFGLTPSYS</sequence>
<dbReference type="EC" id="3.1.-.-" evidence="7"/>
<organism evidence="8 9">
    <name type="scientific">Anatilimnocola aggregata</name>
    <dbReference type="NCBI Taxonomy" id="2528021"/>
    <lineage>
        <taxon>Bacteria</taxon>
        <taxon>Pseudomonadati</taxon>
        <taxon>Planctomycetota</taxon>
        <taxon>Planctomycetia</taxon>
        <taxon>Pirellulales</taxon>
        <taxon>Pirellulaceae</taxon>
        <taxon>Anatilimnocola</taxon>
    </lineage>
</organism>
<dbReference type="PROSITE" id="PS01306">
    <property type="entry name" value="UPF0054"/>
    <property type="match status" value="1"/>
</dbReference>
<dbReference type="PANTHER" id="PTHR46986:SF1">
    <property type="entry name" value="ENDORIBONUCLEASE YBEY, CHLOROPLASTIC"/>
    <property type="match status" value="1"/>
</dbReference>
<keyword evidence="7" id="KW-0698">rRNA processing</keyword>
<dbReference type="Gene3D" id="3.40.390.30">
    <property type="entry name" value="Metalloproteases ('zincins'), catalytic domain"/>
    <property type="match status" value="1"/>
</dbReference>
<keyword evidence="9" id="KW-1185">Reference proteome</keyword>
<comment type="cofactor">
    <cofactor evidence="7">
        <name>Zn(2+)</name>
        <dbReference type="ChEBI" id="CHEBI:29105"/>
    </cofactor>
    <text evidence="7">Binds 1 zinc ion.</text>
</comment>
<dbReference type="NCBIfam" id="TIGR00043">
    <property type="entry name" value="rRNA maturation RNase YbeY"/>
    <property type="match status" value="1"/>
</dbReference>
<dbReference type="KEGG" id="aagg:ETAA8_51400"/>
<comment type="subcellular location">
    <subcellularLocation>
        <location evidence="7">Cytoplasm</location>
    </subcellularLocation>
</comment>
<dbReference type="GO" id="GO:0006364">
    <property type="term" value="P:rRNA processing"/>
    <property type="evidence" value="ECO:0007669"/>
    <property type="project" value="UniProtKB-UniRule"/>
</dbReference>
<dbReference type="InterPro" id="IPR023091">
    <property type="entry name" value="MetalPrtase_cat_dom_sf_prd"/>
</dbReference>
<evidence type="ECO:0000256" key="4">
    <source>
        <dbReference type="ARBA" id="ARBA00022759"/>
    </source>
</evidence>
<evidence type="ECO:0000313" key="9">
    <source>
        <dbReference type="Proteomes" id="UP000315017"/>
    </source>
</evidence>
<feature type="binding site" evidence="7">
    <location>
        <position position="116"/>
    </location>
    <ligand>
        <name>Zn(2+)</name>
        <dbReference type="ChEBI" id="CHEBI:29105"/>
        <note>catalytic</note>
    </ligand>
</feature>
<comment type="function">
    <text evidence="7">Single strand-specific metallo-endoribonuclease involved in late-stage 70S ribosome quality control and in maturation of the 3' terminus of the 16S rRNA.</text>
</comment>
<feature type="binding site" evidence="7">
    <location>
        <position position="126"/>
    </location>
    <ligand>
        <name>Zn(2+)</name>
        <dbReference type="ChEBI" id="CHEBI:29105"/>
        <note>catalytic</note>
    </ligand>
</feature>
<keyword evidence="7" id="KW-0690">Ribosome biogenesis</keyword>
<dbReference type="EMBL" id="CP036274">
    <property type="protein sequence ID" value="QDU30022.1"/>
    <property type="molecule type" value="Genomic_DNA"/>
</dbReference>
<dbReference type="GO" id="GO:0005737">
    <property type="term" value="C:cytoplasm"/>
    <property type="evidence" value="ECO:0007669"/>
    <property type="project" value="UniProtKB-SubCell"/>
</dbReference>
<dbReference type="InterPro" id="IPR002036">
    <property type="entry name" value="YbeY"/>
</dbReference>
<dbReference type="SUPFAM" id="SSF55486">
    <property type="entry name" value="Metalloproteases ('zincins'), catalytic domain"/>
    <property type="match status" value="1"/>
</dbReference>
<gene>
    <name evidence="7 8" type="primary">ybeY</name>
    <name evidence="8" type="ORF">ETAA8_51400</name>
</gene>
<evidence type="ECO:0000256" key="2">
    <source>
        <dbReference type="ARBA" id="ARBA00022722"/>
    </source>
</evidence>
<dbReference type="OrthoDB" id="9807740at2"/>
<dbReference type="PANTHER" id="PTHR46986">
    <property type="entry name" value="ENDORIBONUCLEASE YBEY, CHLOROPLASTIC"/>
    <property type="match status" value="1"/>
</dbReference>
<evidence type="ECO:0000256" key="6">
    <source>
        <dbReference type="ARBA" id="ARBA00022833"/>
    </source>
</evidence>
<evidence type="ECO:0000256" key="3">
    <source>
        <dbReference type="ARBA" id="ARBA00022723"/>
    </source>
</evidence>
<dbReference type="HAMAP" id="MF_00009">
    <property type="entry name" value="Endoribonucl_YbeY"/>
    <property type="match status" value="1"/>
</dbReference>